<feature type="region of interest" description="Disordered" evidence="1">
    <location>
        <begin position="1"/>
        <end position="42"/>
    </location>
</feature>
<dbReference type="Proteomes" id="UP000053864">
    <property type="component" value="Unassembled WGS sequence"/>
</dbReference>
<evidence type="ECO:0000313" key="4">
    <source>
        <dbReference type="Proteomes" id="UP000053864"/>
    </source>
</evidence>
<dbReference type="Proteomes" id="UP000054423">
    <property type="component" value="Unassembled WGS sequence"/>
</dbReference>
<sequence length="68" mass="7839">MTELQVAPPRRDVLTRNMIDDEAQSDDEHTDNAIIDLSDSEYEGRIGDPDYDESEIQVVDADWTQRSR</sequence>
<dbReference type="AlphaFoldDB" id="W2JBF6"/>
<proteinExistence type="predicted"/>
<evidence type="ECO:0000256" key="1">
    <source>
        <dbReference type="SAM" id="MobiDB-lite"/>
    </source>
</evidence>
<dbReference type="OrthoDB" id="10674311at2759"/>
<evidence type="ECO:0000313" key="3">
    <source>
        <dbReference type="EMBL" id="ETL96236.1"/>
    </source>
</evidence>
<dbReference type="EMBL" id="KI678932">
    <property type="protein sequence ID" value="ETL96236.1"/>
    <property type="molecule type" value="Genomic_DNA"/>
</dbReference>
<reference evidence="2 4" key="2">
    <citation type="submission" date="2013-11" db="EMBL/GenBank/DDBJ databases">
        <title>The Genome Sequence of Phytophthora parasitica CJ05E6.</title>
        <authorList>
            <consortium name="The Broad Institute Genomics Platform"/>
            <person name="Russ C."/>
            <person name="Tyler B."/>
            <person name="Panabieres F."/>
            <person name="Shan W."/>
            <person name="Tripathy S."/>
            <person name="Grunwald N."/>
            <person name="Machado M."/>
            <person name="Johnson C.S."/>
            <person name="Arredondo F."/>
            <person name="Hong C."/>
            <person name="Coffey M."/>
            <person name="Young S.K."/>
            <person name="Zeng Q."/>
            <person name="Gargeya S."/>
            <person name="Fitzgerald M."/>
            <person name="Abouelleil A."/>
            <person name="Alvarado L."/>
            <person name="Chapman S.B."/>
            <person name="Gainer-Dewar J."/>
            <person name="Goldberg J."/>
            <person name="Griggs A."/>
            <person name="Gujja S."/>
            <person name="Hansen M."/>
            <person name="Howarth C."/>
            <person name="Imamovic A."/>
            <person name="Ireland A."/>
            <person name="Larimer J."/>
            <person name="McCowan C."/>
            <person name="Murphy C."/>
            <person name="Pearson M."/>
            <person name="Poon T.W."/>
            <person name="Priest M."/>
            <person name="Roberts A."/>
            <person name="Saif S."/>
            <person name="Shea T."/>
            <person name="Sykes S."/>
            <person name="Wortman J."/>
            <person name="Nusbaum C."/>
            <person name="Birren B."/>
        </authorList>
    </citation>
    <scope>NUCLEOTIDE SEQUENCE [LARGE SCALE GENOMIC DNA]</scope>
    <source>
        <strain evidence="2 4">CJ05E6</strain>
    </source>
</reference>
<name>W2JBF6_PHYNI</name>
<accession>W2JBF6</accession>
<dbReference type="EMBL" id="KI672222">
    <property type="protein sequence ID" value="ETL43067.1"/>
    <property type="molecule type" value="Genomic_DNA"/>
</dbReference>
<evidence type="ECO:0000313" key="2">
    <source>
        <dbReference type="EMBL" id="ETL43067.1"/>
    </source>
</evidence>
<gene>
    <name evidence="2" type="ORF">L916_06312</name>
    <name evidence="3" type="ORF">L917_06181</name>
</gene>
<reference evidence="3" key="1">
    <citation type="submission" date="2013-11" db="EMBL/GenBank/DDBJ databases">
        <title>The Genome Sequence of Phytophthora parasitica CHvinca01.</title>
        <authorList>
            <consortium name="The Broad Institute Genomics Platform"/>
            <person name="Russ C."/>
            <person name="Tyler B."/>
            <person name="Panabieres F."/>
            <person name="Shan W."/>
            <person name="Tripathy S."/>
            <person name="Grunwald N."/>
            <person name="Machado M."/>
            <person name="Johnson C.S."/>
            <person name="Arredondo F."/>
            <person name="Hong C."/>
            <person name="Coffey M."/>
            <person name="Young S.K."/>
            <person name="Zeng Q."/>
            <person name="Gargeya S."/>
            <person name="Fitzgerald M."/>
            <person name="Abouelleil A."/>
            <person name="Alvarado L."/>
            <person name="Chapman S.B."/>
            <person name="Gainer-Dewar J."/>
            <person name="Goldberg J."/>
            <person name="Griggs A."/>
            <person name="Gujja S."/>
            <person name="Hansen M."/>
            <person name="Howarth C."/>
            <person name="Imamovic A."/>
            <person name="Ireland A."/>
            <person name="Larimer J."/>
            <person name="McCowan C."/>
            <person name="Murphy C."/>
            <person name="Pearson M."/>
            <person name="Poon T.W."/>
            <person name="Priest M."/>
            <person name="Roberts A."/>
            <person name="Saif S."/>
            <person name="Shea T."/>
            <person name="Sykes S."/>
            <person name="Wortman J."/>
            <person name="Nusbaum C."/>
            <person name="Birren B."/>
        </authorList>
    </citation>
    <scope>NUCLEOTIDE SEQUENCE [LARGE SCALE GENOMIC DNA]</scope>
    <source>
        <strain evidence="3">CHvinca01</strain>
    </source>
</reference>
<protein>
    <submittedName>
        <fullName evidence="2">Uncharacterized protein</fullName>
    </submittedName>
</protein>
<organism evidence="2 4">
    <name type="scientific">Phytophthora nicotianae</name>
    <name type="common">Potato buckeye rot agent</name>
    <name type="synonym">Phytophthora parasitica</name>
    <dbReference type="NCBI Taxonomy" id="4792"/>
    <lineage>
        <taxon>Eukaryota</taxon>
        <taxon>Sar</taxon>
        <taxon>Stramenopiles</taxon>
        <taxon>Oomycota</taxon>
        <taxon>Peronosporomycetes</taxon>
        <taxon>Peronosporales</taxon>
        <taxon>Peronosporaceae</taxon>
        <taxon>Phytophthora</taxon>
    </lineage>
</organism>